<evidence type="ECO:0000256" key="6">
    <source>
        <dbReference type="ARBA" id="ARBA00022748"/>
    </source>
</evidence>
<feature type="transmembrane region" description="Helical" evidence="10">
    <location>
        <begin position="479"/>
        <end position="499"/>
    </location>
</feature>
<dbReference type="PANTHER" id="PTHR43653">
    <property type="entry name" value="CYTOCHROME C ASSEMBLY PROTEIN-RELATED"/>
    <property type="match status" value="1"/>
</dbReference>
<evidence type="ECO:0000313" key="14">
    <source>
        <dbReference type="Proteomes" id="UP000635384"/>
    </source>
</evidence>
<evidence type="ECO:0000256" key="4">
    <source>
        <dbReference type="ARBA" id="ARBA00022519"/>
    </source>
</evidence>
<protein>
    <submittedName>
        <fullName evidence="13">Heme lyase CcmF/NrfE family subunit</fullName>
    </submittedName>
</protein>
<dbReference type="Proteomes" id="UP000635384">
    <property type="component" value="Unassembled WGS sequence"/>
</dbReference>
<keyword evidence="6" id="KW-0201">Cytochrome c-type biogenesis</keyword>
<evidence type="ECO:0000256" key="2">
    <source>
        <dbReference type="ARBA" id="ARBA00009186"/>
    </source>
</evidence>
<feature type="transmembrane region" description="Helical" evidence="10">
    <location>
        <begin position="210"/>
        <end position="232"/>
    </location>
</feature>
<feature type="transmembrane region" description="Helical" evidence="10">
    <location>
        <begin position="316"/>
        <end position="334"/>
    </location>
</feature>
<proteinExistence type="inferred from homology"/>
<dbReference type="NCBIfam" id="TIGR00353">
    <property type="entry name" value="nrfE"/>
    <property type="match status" value="1"/>
</dbReference>
<feature type="transmembrane region" description="Helical" evidence="10">
    <location>
        <begin position="180"/>
        <end position="198"/>
    </location>
</feature>
<evidence type="ECO:0000259" key="12">
    <source>
        <dbReference type="Pfam" id="PF16327"/>
    </source>
</evidence>
<feature type="transmembrane region" description="Helical" evidence="10">
    <location>
        <begin position="99"/>
        <end position="116"/>
    </location>
</feature>
<keyword evidence="4" id="KW-0997">Cell inner membrane</keyword>
<feature type="transmembrane region" description="Helical" evidence="10">
    <location>
        <begin position="252"/>
        <end position="270"/>
    </location>
</feature>
<evidence type="ECO:0000256" key="8">
    <source>
        <dbReference type="ARBA" id="ARBA00023136"/>
    </source>
</evidence>
<name>A0ABR8KRI1_9SPHN</name>
<feature type="transmembrane region" description="Helical" evidence="10">
    <location>
        <begin position="449"/>
        <end position="467"/>
    </location>
</feature>
<dbReference type="NCBIfam" id="NF007691">
    <property type="entry name" value="PRK10369.1"/>
    <property type="match status" value="1"/>
</dbReference>
<evidence type="ECO:0000256" key="5">
    <source>
        <dbReference type="ARBA" id="ARBA00022692"/>
    </source>
</evidence>
<accession>A0ABR8KRI1</accession>
<keyword evidence="8 10" id="KW-0472">Membrane</keyword>
<keyword evidence="14" id="KW-1185">Reference proteome</keyword>
<dbReference type="PANTHER" id="PTHR43653:SF1">
    <property type="entry name" value="CYTOCHROME C-TYPE BIOGENESIS PROTEIN CCMF"/>
    <property type="match status" value="1"/>
</dbReference>
<feature type="transmembrane region" description="Helical" evidence="10">
    <location>
        <begin position="614"/>
        <end position="632"/>
    </location>
</feature>
<sequence length="671" mass="72083">MIAELGLAALWLSAALAVLQMVSGALGLKIGDQRLAAFAAYARPAAVVQAFLAVLSFGMLLWAFAITDLSIKLVATNSHSMKPFIYKLTGTWGNHEGSMLLWVAVLALSGGLLAGLERRLKERTMNATLAVQGFVALGFYAFLLLSSNPFERLPVPAFEGSGLNPLLQDIGLAIHPPTLYIGYVGLSVAFSLAMGALITKQVTPDFAKVMRPWVLFAWVFLTLGITAGSYWAYYELGWGGWWFWDPVENASLMPWLAATALLHSVSVLAARDALRTWTIMLGVLAFSMSMLGTFLVRSGVLTSVHAFAVDPERGTFILVLLGLYIGGSLAIFAVRAGSIAEGKRFSATSREGALVFNNVMLSAILAIVLLGTLYPLLTEAFDVRVSVGPPYFNPAGAIFAIPMFIVMAIGPLLRWKSDKPVRIKLELIILALIVVGAIVLIAVLGDYPVLPVLGLALAAALGVAAFLPLRGRKISRTPLATWGMITAHFGVAVSLFGMATESAFTQERLAAVAPGSTEELAGWTVTLDGVDPVAGPNWTAIEARLSASRGGEEATLLNPQARNFWAPSQATSESALITRWDGQLYAVIGDTAGLDADGNQRWQLRIWWKPFVTFIWYGGLLISLGGILAIIGRVRVDLRRRKAVQLGNERRADKALLDQAATPPRAEPEPV</sequence>
<dbReference type="GO" id="GO:0016829">
    <property type="term" value="F:lyase activity"/>
    <property type="evidence" value="ECO:0007669"/>
    <property type="project" value="UniProtKB-KW"/>
</dbReference>
<dbReference type="InterPro" id="IPR003567">
    <property type="entry name" value="Cyt_c_biogenesis"/>
</dbReference>
<feature type="domain" description="Cytochrome c-type biogenesis protein CcmF C-terminal" evidence="12">
    <location>
        <begin position="318"/>
        <end position="633"/>
    </location>
</feature>
<organism evidence="13 14">
    <name type="scientific">Erythrobacter rubeus</name>
    <dbReference type="NCBI Taxonomy" id="2760803"/>
    <lineage>
        <taxon>Bacteria</taxon>
        <taxon>Pseudomonadati</taxon>
        <taxon>Pseudomonadota</taxon>
        <taxon>Alphaproteobacteria</taxon>
        <taxon>Sphingomonadales</taxon>
        <taxon>Erythrobacteraceae</taxon>
        <taxon>Erythrobacter/Porphyrobacter group</taxon>
        <taxon>Erythrobacter</taxon>
    </lineage>
</organism>
<keyword evidence="7 10" id="KW-1133">Transmembrane helix</keyword>
<dbReference type="PRINTS" id="PR01411">
    <property type="entry name" value="CCMFBIOGNSIS"/>
</dbReference>
<dbReference type="Pfam" id="PF16327">
    <property type="entry name" value="CcmF_C"/>
    <property type="match status" value="1"/>
</dbReference>
<keyword evidence="5 10" id="KW-0812">Transmembrane</keyword>
<keyword evidence="13" id="KW-0456">Lyase</keyword>
<comment type="caution">
    <text evidence="13">The sequence shown here is derived from an EMBL/GenBank/DDBJ whole genome shotgun (WGS) entry which is preliminary data.</text>
</comment>
<feature type="domain" description="Cytochrome c assembly protein" evidence="11">
    <location>
        <begin position="92"/>
        <end position="298"/>
    </location>
</feature>
<feature type="transmembrane region" description="Helical" evidence="10">
    <location>
        <begin position="425"/>
        <end position="443"/>
    </location>
</feature>
<gene>
    <name evidence="13" type="ORF">IB285_07880</name>
</gene>
<evidence type="ECO:0000259" key="11">
    <source>
        <dbReference type="Pfam" id="PF01578"/>
    </source>
</evidence>
<feature type="transmembrane region" description="Helical" evidence="10">
    <location>
        <begin position="40"/>
        <end position="65"/>
    </location>
</feature>
<evidence type="ECO:0000256" key="9">
    <source>
        <dbReference type="ARBA" id="ARBA00037230"/>
    </source>
</evidence>
<feature type="transmembrane region" description="Helical" evidence="10">
    <location>
        <begin position="6"/>
        <end position="28"/>
    </location>
</feature>
<feature type="transmembrane region" description="Helical" evidence="10">
    <location>
        <begin position="394"/>
        <end position="413"/>
    </location>
</feature>
<keyword evidence="3" id="KW-1003">Cell membrane</keyword>
<dbReference type="InterPro" id="IPR032523">
    <property type="entry name" value="CcmF_C"/>
</dbReference>
<evidence type="ECO:0000256" key="7">
    <source>
        <dbReference type="ARBA" id="ARBA00022989"/>
    </source>
</evidence>
<dbReference type="InterPro" id="IPR002541">
    <property type="entry name" value="Cyt_c_assembly"/>
</dbReference>
<comment type="function">
    <text evidence="9">Required for the biogenesis of c-type cytochromes. Possible subunit of a heme lyase.</text>
</comment>
<comment type="subcellular location">
    <subcellularLocation>
        <location evidence="1">Cell inner membrane</location>
        <topology evidence="1">Multi-pass membrane protein</topology>
    </subcellularLocation>
</comment>
<feature type="transmembrane region" description="Helical" evidence="10">
    <location>
        <begin position="128"/>
        <end position="146"/>
    </location>
</feature>
<evidence type="ECO:0000256" key="10">
    <source>
        <dbReference type="SAM" id="Phobius"/>
    </source>
</evidence>
<dbReference type="PRINTS" id="PR01410">
    <property type="entry name" value="CCBIOGENESIS"/>
</dbReference>
<dbReference type="InterPro" id="IPR003568">
    <property type="entry name" value="Cyt_c_biogenesis_CcmF"/>
</dbReference>
<evidence type="ECO:0000256" key="3">
    <source>
        <dbReference type="ARBA" id="ARBA00022475"/>
    </source>
</evidence>
<evidence type="ECO:0000313" key="13">
    <source>
        <dbReference type="EMBL" id="MBD2842175.1"/>
    </source>
</evidence>
<dbReference type="Pfam" id="PF01578">
    <property type="entry name" value="Cytochrom_C_asm"/>
    <property type="match status" value="1"/>
</dbReference>
<dbReference type="RefSeq" id="WP_190787661.1">
    <property type="nucleotide sequence ID" value="NZ_JACXLC010000001.1"/>
</dbReference>
<feature type="transmembrane region" description="Helical" evidence="10">
    <location>
        <begin position="277"/>
        <end position="296"/>
    </location>
</feature>
<dbReference type="EMBL" id="JACXLC010000001">
    <property type="protein sequence ID" value="MBD2842175.1"/>
    <property type="molecule type" value="Genomic_DNA"/>
</dbReference>
<comment type="similarity">
    <text evidence="2">Belongs to the CcmF/CycK/Ccl1/NrfE/CcsA family.</text>
</comment>
<evidence type="ECO:0000256" key="1">
    <source>
        <dbReference type="ARBA" id="ARBA00004429"/>
    </source>
</evidence>
<reference evidence="13 14" key="1">
    <citation type="submission" date="2020-09" db="EMBL/GenBank/DDBJ databases">
        <authorList>
            <person name="Yoon J.-W."/>
        </authorList>
    </citation>
    <scope>NUCLEOTIDE SEQUENCE [LARGE SCALE GENOMIC DNA]</scope>
    <source>
        <strain evidence="13 14">KMU-140</strain>
    </source>
</reference>
<feature type="transmembrane region" description="Helical" evidence="10">
    <location>
        <begin position="355"/>
        <end position="374"/>
    </location>
</feature>